<dbReference type="PANTHER" id="PTHR46795:SF3">
    <property type="entry name" value="ABC TRANSPORTER PERMEASE"/>
    <property type="match status" value="1"/>
</dbReference>
<reference evidence="8 9" key="1">
    <citation type="submission" date="2011-09" db="EMBL/GenBank/DDBJ databases">
        <authorList>
            <person name="Weinstock G."/>
            <person name="Sodergren E."/>
            <person name="Clifton S."/>
            <person name="Fulton L."/>
            <person name="Fulton B."/>
            <person name="Courtney L."/>
            <person name="Fronick C."/>
            <person name="Harrison M."/>
            <person name="Strong C."/>
            <person name="Farmer C."/>
            <person name="Delahaunty K."/>
            <person name="Markovic C."/>
            <person name="Hall O."/>
            <person name="Minx P."/>
            <person name="Tomlinson C."/>
            <person name="Mitreva M."/>
            <person name="Hou S."/>
            <person name="Chen J."/>
            <person name="Wollam A."/>
            <person name="Pepin K.H."/>
            <person name="Johnson M."/>
            <person name="Bhonagiri V."/>
            <person name="Zhang X."/>
            <person name="Suruliraj S."/>
            <person name="Warren W."/>
            <person name="Chinwalla A."/>
            <person name="Mardis E.R."/>
            <person name="Wilson R.K."/>
        </authorList>
    </citation>
    <scope>NUCLEOTIDE SEQUENCE [LARGE SCALE GENOMIC DNA]</scope>
    <source>
        <strain evidence="8 9">F0439</strain>
    </source>
</reference>
<keyword evidence="9" id="KW-1185">Reference proteome</keyword>
<feature type="transmembrane region" description="Helical" evidence="6">
    <location>
        <begin position="57"/>
        <end position="79"/>
    </location>
</feature>
<proteinExistence type="predicted"/>
<organism evidence="8 9">
    <name type="scientific">Lentilactobacillus parafarraginis F0439</name>
    <dbReference type="NCBI Taxonomy" id="797515"/>
    <lineage>
        <taxon>Bacteria</taxon>
        <taxon>Bacillati</taxon>
        <taxon>Bacillota</taxon>
        <taxon>Bacilli</taxon>
        <taxon>Lactobacillales</taxon>
        <taxon>Lactobacillaceae</taxon>
        <taxon>Lentilactobacillus</taxon>
    </lineage>
</organism>
<keyword evidence="4 6" id="KW-1133">Transmembrane helix</keyword>
<feature type="transmembrane region" description="Helical" evidence="6">
    <location>
        <begin position="224"/>
        <end position="252"/>
    </location>
</feature>
<dbReference type="GO" id="GO:0005886">
    <property type="term" value="C:plasma membrane"/>
    <property type="evidence" value="ECO:0007669"/>
    <property type="project" value="UniProtKB-SubCell"/>
</dbReference>
<keyword evidence="5 6" id="KW-0472">Membrane</keyword>
<dbReference type="PATRIC" id="fig|797515.3.peg.2584"/>
<sequence>MLFKISLSGVKARWKDYLVLFSGMIMASAIFYMFEAIALNNKFVLSTTVGQNAKAVFVFGSILLVMITLVYVFYANNFLMSMRKHDYGLFMMLGAKSKKISSLITLETLVVGLISTVVGTIVGVGLTQLVSGVLVNSLAIPLKYFTPFYLPAVWTTLLLFMVLFVIAGFMNARTFIKTPALQLLRSESLSDWKQPKTSRLVIQAILGIVLLAIGYYAMYDIRHLLVTAIPIGLITIVFGTYFVFNSFFVMLLQWLQRSSFNQKGINSFTIAQLKFEFQITQKYYRLCPCCSHWP</sequence>
<evidence type="ECO:0000256" key="5">
    <source>
        <dbReference type="ARBA" id="ARBA00023136"/>
    </source>
</evidence>
<comment type="subcellular location">
    <subcellularLocation>
        <location evidence="1">Cell membrane</location>
        <topology evidence="1">Multi-pass membrane protein</topology>
    </subcellularLocation>
</comment>
<dbReference type="EMBL" id="AGEY01000197">
    <property type="protein sequence ID" value="EHL95640.1"/>
    <property type="molecule type" value="Genomic_DNA"/>
</dbReference>
<dbReference type="eggNOG" id="COG0577">
    <property type="taxonomic scope" value="Bacteria"/>
</dbReference>
<dbReference type="InterPro" id="IPR052536">
    <property type="entry name" value="ABC-4_Integral_Memb_Prot"/>
</dbReference>
<dbReference type="AlphaFoldDB" id="G9ZSS3"/>
<keyword evidence="2" id="KW-1003">Cell membrane</keyword>
<feature type="domain" description="ABC3 transporter permease C-terminal" evidence="7">
    <location>
        <begin position="59"/>
        <end position="178"/>
    </location>
</feature>
<dbReference type="Proteomes" id="UP000004625">
    <property type="component" value="Unassembled WGS sequence"/>
</dbReference>
<evidence type="ECO:0000313" key="9">
    <source>
        <dbReference type="Proteomes" id="UP000004625"/>
    </source>
</evidence>
<dbReference type="STRING" id="797515.HMPREF9103_02837"/>
<feature type="transmembrane region" description="Helical" evidence="6">
    <location>
        <begin position="148"/>
        <end position="169"/>
    </location>
</feature>
<dbReference type="HOGENOM" id="CLU_022800_4_0_9"/>
<evidence type="ECO:0000259" key="7">
    <source>
        <dbReference type="Pfam" id="PF02687"/>
    </source>
</evidence>
<dbReference type="Pfam" id="PF02687">
    <property type="entry name" value="FtsX"/>
    <property type="match status" value="1"/>
</dbReference>
<feature type="transmembrane region" description="Helical" evidence="6">
    <location>
        <begin position="17"/>
        <end position="37"/>
    </location>
</feature>
<evidence type="ECO:0000313" key="8">
    <source>
        <dbReference type="EMBL" id="EHL95640.1"/>
    </source>
</evidence>
<gene>
    <name evidence="8" type="ORF">HMPREF9103_02837</name>
</gene>
<protein>
    <submittedName>
        <fullName evidence="8">Efflux ABC transporter, permease protein</fullName>
    </submittedName>
</protein>
<feature type="transmembrane region" description="Helical" evidence="6">
    <location>
        <begin position="100"/>
        <end position="128"/>
    </location>
</feature>
<evidence type="ECO:0000256" key="1">
    <source>
        <dbReference type="ARBA" id="ARBA00004651"/>
    </source>
</evidence>
<name>G9ZSS3_9LACO</name>
<dbReference type="PANTHER" id="PTHR46795">
    <property type="entry name" value="ABC TRANSPORTER PERMEASE-RELATED-RELATED"/>
    <property type="match status" value="1"/>
</dbReference>
<evidence type="ECO:0000256" key="4">
    <source>
        <dbReference type="ARBA" id="ARBA00022989"/>
    </source>
</evidence>
<evidence type="ECO:0000256" key="2">
    <source>
        <dbReference type="ARBA" id="ARBA00022475"/>
    </source>
</evidence>
<keyword evidence="3 6" id="KW-0812">Transmembrane</keyword>
<comment type="caution">
    <text evidence="8">The sequence shown here is derived from an EMBL/GenBank/DDBJ whole genome shotgun (WGS) entry which is preliminary data.</text>
</comment>
<accession>G9ZSS3</accession>
<evidence type="ECO:0000256" key="6">
    <source>
        <dbReference type="SAM" id="Phobius"/>
    </source>
</evidence>
<dbReference type="RefSeq" id="WP_008214965.1">
    <property type="nucleotide sequence ID" value="NZ_JH415059.1"/>
</dbReference>
<evidence type="ECO:0000256" key="3">
    <source>
        <dbReference type="ARBA" id="ARBA00022692"/>
    </source>
</evidence>
<dbReference type="InterPro" id="IPR003838">
    <property type="entry name" value="ABC3_permease_C"/>
</dbReference>
<feature type="transmembrane region" description="Helical" evidence="6">
    <location>
        <begin position="200"/>
        <end position="218"/>
    </location>
</feature>